<dbReference type="EMBL" id="JAOYFB010000005">
    <property type="protein sequence ID" value="KAK4016397.1"/>
    <property type="molecule type" value="Genomic_DNA"/>
</dbReference>
<evidence type="ECO:0000313" key="2">
    <source>
        <dbReference type="Proteomes" id="UP001234178"/>
    </source>
</evidence>
<sequence length="118" mass="14263">MYSTCALCLIGWCHHPTRHDSLSHFSSFFYIESFEMIRRNASKRSRWPSSYIDIERRTQCPSRLRLHEDGGERKNKKKSDRMICWDNEKFVIVALIHARNEEVWYYCFDWRSLVSGHD</sequence>
<accession>A0ABQ9ZTZ7</accession>
<gene>
    <name evidence="1" type="ORF">OUZ56_031350</name>
</gene>
<organism evidence="1 2">
    <name type="scientific">Daphnia magna</name>
    <dbReference type="NCBI Taxonomy" id="35525"/>
    <lineage>
        <taxon>Eukaryota</taxon>
        <taxon>Metazoa</taxon>
        <taxon>Ecdysozoa</taxon>
        <taxon>Arthropoda</taxon>
        <taxon>Crustacea</taxon>
        <taxon>Branchiopoda</taxon>
        <taxon>Diplostraca</taxon>
        <taxon>Cladocera</taxon>
        <taxon>Anomopoda</taxon>
        <taxon>Daphniidae</taxon>
        <taxon>Daphnia</taxon>
    </lineage>
</organism>
<proteinExistence type="predicted"/>
<evidence type="ECO:0000313" key="1">
    <source>
        <dbReference type="EMBL" id="KAK4016397.1"/>
    </source>
</evidence>
<keyword evidence="2" id="KW-1185">Reference proteome</keyword>
<reference evidence="1 2" key="1">
    <citation type="journal article" date="2023" name="Nucleic Acids Res.">
        <title>The hologenome of Daphnia magna reveals possible DNA methylation and microbiome-mediated evolution of the host genome.</title>
        <authorList>
            <person name="Chaturvedi A."/>
            <person name="Li X."/>
            <person name="Dhandapani V."/>
            <person name="Marshall H."/>
            <person name="Kissane S."/>
            <person name="Cuenca-Cambronero M."/>
            <person name="Asole G."/>
            <person name="Calvet F."/>
            <person name="Ruiz-Romero M."/>
            <person name="Marangio P."/>
            <person name="Guigo R."/>
            <person name="Rago D."/>
            <person name="Mirbahai L."/>
            <person name="Eastwood N."/>
            <person name="Colbourne J.K."/>
            <person name="Zhou J."/>
            <person name="Mallon E."/>
            <person name="Orsini L."/>
        </authorList>
    </citation>
    <scope>NUCLEOTIDE SEQUENCE [LARGE SCALE GENOMIC DNA]</scope>
    <source>
        <strain evidence="1">LRV0_1</strain>
    </source>
</reference>
<name>A0ABQ9ZTZ7_9CRUS</name>
<comment type="caution">
    <text evidence="1">The sequence shown here is derived from an EMBL/GenBank/DDBJ whole genome shotgun (WGS) entry which is preliminary data.</text>
</comment>
<dbReference type="Proteomes" id="UP001234178">
    <property type="component" value="Unassembled WGS sequence"/>
</dbReference>
<protein>
    <submittedName>
        <fullName evidence="1">Uncharacterized protein</fullName>
    </submittedName>
</protein>